<reference evidence="2 3" key="2">
    <citation type="submission" date="2018-11" db="EMBL/GenBank/DDBJ databases">
        <authorList>
            <consortium name="Pathogen Informatics"/>
        </authorList>
    </citation>
    <scope>NUCLEOTIDE SEQUENCE [LARGE SCALE GENOMIC DNA]</scope>
</reference>
<dbReference type="STRING" id="387005.A0A183HVJ0"/>
<dbReference type="GO" id="GO:0030991">
    <property type="term" value="C:intraciliary transport particle A"/>
    <property type="evidence" value="ECO:0007669"/>
    <property type="project" value="TreeGrafter"/>
</dbReference>
<dbReference type="PANTHER" id="PTHR14920:SF0">
    <property type="entry name" value="WD REPEAT DOMAIN 19"/>
    <property type="match status" value="1"/>
</dbReference>
<dbReference type="InterPro" id="IPR040379">
    <property type="entry name" value="WDR19/dyf-2"/>
</dbReference>
<accession>A0A183HVJ0</accession>
<gene>
    <name evidence="2" type="ORF">OFLC_LOCUS11504</name>
</gene>
<dbReference type="WBParaSite" id="OFLC_0001150201-mRNA-1">
    <property type="protein sequence ID" value="OFLC_0001150201-mRNA-1"/>
    <property type="gene ID" value="OFLC_0001150201"/>
</dbReference>
<dbReference type="GO" id="GO:0035721">
    <property type="term" value="P:intraciliary retrograde transport"/>
    <property type="evidence" value="ECO:0007669"/>
    <property type="project" value="InterPro"/>
</dbReference>
<dbReference type="Pfam" id="PF15911">
    <property type="entry name" value="Beta-prop_WDR19_2nd"/>
    <property type="match status" value="1"/>
</dbReference>
<feature type="domain" description="WDR19 WD40 repeat" evidence="1">
    <location>
        <begin position="12"/>
        <end position="68"/>
    </location>
</feature>
<dbReference type="PANTHER" id="PTHR14920">
    <property type="entry name" value="OSMOTIC AVOIDANCE ABNORMAL PROTEIN 1/WD REPEAT MEMBRANE PROTEIN"/>
    <property type="match status" value="1"/>
</dbReference>
<dbReference type="GO" id="GO:0005929">
    <property type="term" value="C:cilium"/>
    <property type="evidence" value="ECO:0007669"/>
    <property type="project" value="TreeGrafter"/>
</dbReference>
<organism evidence="4">
    <name type="scientific">Onchocerca flexuosa</name>
    <dbReference type="NCBI Taxonomy" id="387005"/>
    <lineage>
        <taxon>Eukaryota</taxon>
        <taxon>Metazoa</taxon>
        <taxon>Ecdysozoa</taxon>
        <taxon>Nematoda</taxon>
        <taxon>Chromadorea</taxon>
        <taxon>Rhabditida</taxon>
        <taxon>Spirurina</taxon>
        <taxon>Spiruromorpha</taxon>
        <taxon>Filarioidea</taxon>
        <taxon>Onchocercidae</taxon>
        <taxon>Onchocerca</taxon>
    </lineage>
</organism>
<dbReference type="Proteomes" id="UP000267606">
    <property type="component" value="Unassembled WGS sequence"/>
</dbReference>
<dbReference type="InterPro" id="IPR039468">
    <property type="entry name" value="WDR19_WD40_rpt"/>
</dbReference>
<evidence type="ECO:0000313" key="4">
    <source>
        <dbReference type="WBParaSite" id="OFLC_0001150201-mRNA-1"/>
    </source>
</evidence>
<dbReference type="AlphaFoldDB" id="A0A183HVJ0"/>
<sequence length="70" mass="7793">MPMLGAAYLNTVAILSSLNEITLFKEEEKNSLATVKIELEPTGMALGPKHFAISLNNRAWLYEIEDKKGK</sequence>
<name>A0A183HVJ0_9BILA</name>
<evidence type="ECO:0000313" key="3">
    <source>
        <dbReference type="Proteomes" id="UP000267606"/>
    </source>
</evidence>
<dbReference type="EMBL" id="UZAJ01016669">
    <property type="protein sequence ID" value="VDO76935.1"/>
    <property type="molecule type" value="Genomic_DNA"/>
</dbReference>
<protein>
    <submittedName>
        <fullName evidence="4">Lactonase family protein</fullName>
    </submittedName>
</protein>
<evidence type="ECO:0000313" key="2">
    <source>
        <dbReference type="EMBL" id="VDO76935.1"/>
    </source>
</evidence>
<dbReference type="GO" id="GO:0060271">
    <property type="term" value="P:cilium assembly"/>
    <property type="evidence" value="ECO:0007669"/>
    <property type="project" value="TreeGrafter"/>
</dbReference>
<proteinExistence type="predicted"/>
<evidence type="ECO:0000259" key="1">
    <source>
        <dbReference type="Pfam" id="PF15911"/>
    </source>
</evidence>
<keyword evidence="3" id="KW-1185">Reference proteome</keyword>
<reference evidence="4" key="1">
    <citation type="submission" date="2016-06" db="UniProtKB">
        <authorList>
            <consortium name="WormBaseParasite"/>
        </authorList>
    </citation>
    <scope>IDENTIFICATION</scope>
</reference>